<dbReference type="InterPro" id="IPR036179">
    <property type="entry name" value="Ig-like_dom_sf"/>
</dbReference>
<feature type="domain" description="Ig-like" evidence="16">
    <location>
        <begin position="263"/>
        <end position="349"/>
    </location>
</feature>
<feature type="domain" description="Ig-like" evidence="16">
    <location>
        <begin position="105"/>
        <end position="191"/>
    </location>
</feature>
<keyword evidence="18" id="KW-1185">Reference proteome</keyword>
<dbReference type="InterPro" id="IPR001611">
    <property type="entry name" value="Leu-rich_rpt"/>
</dbReference>
<keyword evidence="14" id="KW-0408">Iron</keyword>
<evidence type="ECO:0000256" key="11">
    <source>
        <dbReference type="ARBA" id="ARBA00048396"/>
    </source>
</evidence>
<dbReference type="Gene3D" id="2.60.40.10">
    <property type="entry name" value="Immunoglobulins"/>
    <property type="match status" value="3"/>
</dbReference>
<dbReference type="Pfam" id="PF03098">
    <property type="entry name" value="An_peroxidase"/>
    <property type="match status" value="1"/>
</dbReference>
<dbReference type="FunFam" id="1.10.640.10:FF:000013">
    <property type="entry name" value="Thyroid peroxidase"/>
    <property type="match status" value="1"/>
</dbReference>
<dbReference type="SUPFAM" id="SSF48726">
    <property type="entry name" value="Immunoglobulin"/>
    <property type="match status" value="3"/>
</dbReference>
<dbReference type="Proteomes" id="UP000270296">
    <property type="component" value="Unassembled WGS sequence"/>
</dbReference>
<dbReference type="PANTHER" id="PTHR11475">
    <property type="entry name" value="OXIDASE/PEROXIDASE"/>
    <property type="match status" value="1"/>
</dbReference>
<evidence type="ECO:0000256" key="6">
    <source>
        <dbReference type="ARBA" id="ARBA00023157"/>
    </source>
</evidence>
<evidence type="ECO:0000256" key="12">
    <source>
        <dbReference type="ARBA" id="ARBA00048887"/>
    </source>
</evidence>
<evidence type="ECO:0000256" key="14">
    <source>
        <dbReference type="PIRSR" id="PIRSR619791-2"/>
    </source>
</evidence>
<sequence length="999" mass="112030">MHSASAAAPLLALACLWIGVVGSALGQLYCPQECSCYRSTVRCFGQNLVEVVRGIPPTTTILDLRFNHIRRLARDDFAHLPLLNTLLLSNNQLEEVEEGCFAKLPNLHTLYLDGNRLSRITEVVLHCQANGYPRPFVQWTLNHHPISLSHRVRFQRDGTLTIDKVDVKDVGTYTCIAHNSRSQATASARVEVRVAPTFVAHPQNTITSEGAELRLLCEAKGYPQPSITWLKDGRPVQISQRFTMSLSNTLSKAIIEIRHTSSPKITLAPSTVSASVGGTVSFPCKAVGEPKPRITWSFNGMAIPTVVGHYEVSSQNTLYVNLVTKADAGHYMCQATNDVGSVSADATLYVLDDVGERQSPAIVDRDFIHSAVRQATQNVDRAINFTQEQLYSDKPKTPAELMALFKYPGPQAIQFARARDIYDETLSLVQAHVVRGLRFNVSGSYKYDDILSPAHVLMISELSGCDVPRERPTCSDICFHSKFRTYDGTCNNLQDTTRGASLTALKRLLPPAYENGFDMPIGWNKDFLYHGFKKPNPRVVSMSVVASERITDDSQYSHMLMQWGQFIDHDLSFTVQSPSVSQYQGGVNCARTCTNRPPCFNIDIPRNDPRIHDGICIEFQRSSAICGSGTSSVIYNHIQQRQQVNQITAYIDASSVYGSHEADALDLRDLFSDHGLMKFDITSHKQKPYLPFNRRFPMDCHRNTTLRHSVRCMMGGDYRANEQVGLLTMHTLFLREHNRIASELLKINPHWNGERLYQETRKIIGAEFQHITYAHWLPKILGMRLLGDYNGYDPNADSGVYNEFATAAFRFGHSLIQPFITRLNASFMPHENGPLPLREAFFAPERMLEEGGLDPLRDLYGHPDNIDLWVGGLSEIPLPSARVGPVLACIIAKQFKETRAGDRFWYENPGVFNSLQLTEIRKASLARAICDNGDEIDRAQPDVFVYVGHNIDSYVKCETLPAINLNMWQECCSDSCAADSQKVEFVDEEEETAEQPKVR</sequence>
<reference evidence="17 18" key="2">
    <citation type="submission" date="2018-11" db="EMBL/GenBank/DDBJ databases">
        <authorList>
            <consortium name="Pathogen Informatics"/>
        </authorList>
    </citation>
    <scope>NUCLEOTIDE SEQUENCE [LARGE SCALE GENOMIC DNA]</scope>
</reference>
<keyword evidence="6" id="KW-1015">Disulfide bond</keyword>
<evidence type="ECO:0000256" key="7">
    <source>
        <dbReference type="ARBA" id="ARBA00023180"/>
    </source>
</evidence>
<dbReference type="FunFam" id="2.60.40.10:FF:000299">
    <property type="entry name" value="protogenin isoform X2"/>
    <property type="match status" value="1"/>
</dbReference>
<dbReference type="InterPro" id="IPR010255">
    <property type="entry name" value="Haem_peroxidase_sf"/>
</dbReference>
<evidence type="ECO:0000256" key="8">
    <source>
        <dbReference type="ARBA" id="ARBA00023319"/>
    </source>
</evidence>
<evidence type="ECO:0000256" key="3">
    <source>
        <dbReference type="ARBA" id="ARBA00022614"/>
    </source>
</evidence>
<dbReference type="Pfam" id="PF13855">
    <property type="entry name" value="LRR_8"/>
    <property type="match status" value="1"/>
</dbReference>
<evidence type="ECO:0000256" key="13">
    <source>
        <dbReference type="ARBA" id="ARBA00049501"/>
    </source>
</evidence>
<dbReference type="GO" id="GO:0020037">
    <property type="term" value="F:heme binding"/>
    <property type="evidence" value="ECO:0007669"/>
    <property type="project" value="InterPro"/>
</dbReference>
<keyword evidence="5" id="KW-0677">Repeat</keyword>
<dbReference type="PRINTS" id="PR00457">
    <property type="entry name" value="ANPEROXIDASE"/>
</dbReference>
<keyword evidence="7" id="KW-0325">Glycoprotein</keyword>
<evidence type="ECO:0000256" key="1">
    <source>
        <dbReference type="ARBA" id="ARBA00009588"/>
    </source>
</evidence>
<gene>
    <name evidence="17" type="ORF">SBAD_LOCUS6427</name>
</gene>
<dbReference type="Gene3D" id="3.80.10.10">
    <property type="entry name" value="Ribonuclease Inhibitor"/>
    <property type="match status" value="1"/>
</dbReference>
<evidence type="ECO:0000259" key="16">
    <source>
        <dbReference type="PROSITE" id="PS50835"/>
    </source>
</evidence>
<evidence type="ECO:0000256" key="5">
    <source>
        <dbReference type="ARBA" id="ARBA00022737"/>
    </source>
</evidence>
<dbReference type="AlphaFoldDB" id="A0A183IS30"/>
<keyword evidence="2" id="KW-0560">Oxidoreductase</keyword>
<evidence type="ECO:0000313" key="19">
    <source>
        <dbReference type="WBParaSite" id="SBAD_0000667401-mRNA-1"/>
    </source>
</evidence>
<dbReference type="WBParaSite" id="SBAD_0000667401-mRNA-1">
    <property type="protein sequence ID" value="SBAD_0000667401-mRNA-1"/>
    <property type="gene ID" value="SBAD_0000667401"/>
</dbReference>
<keyword evidence="3" id="KW-0433">Leucine-rich repeat</keyword>
<evidence type="ECO:0000256" key="2">
    <source>
        <dbReference type="ARBA" id="ARBA00022559"/>
    </source>
</evidence>
<dbReference type="SMART" id="SM00409">
    <property type="entry name" value="IG"/>
    <property type="match status" value="2"/>
</dbReference>
<keyword evidence="14" id="KW-0349">Heme</keyword>
<comment type="catalytic activity">
    <reaction evidence="12">
        <text>L-tyrosyl-[protein] + bromide + H2O2 + H(+) = 3-bromo-L-tyrosyl-[protein] + 2 H2O</text>
        <dbReference type="Rhea" id="RHEA:69360"/>
        <dbReference type="Rhea" id="RHEA-COMP:10136"/>
        <dbReference type="Rhea" id="RHEA-COMP:17686"/>
        <dbReference type="ChEBI" id="CHEBI:15377"/>
        <dbReference type="ChEBI" id="CHEBI:15378"/>
        <dbReference type="ChEBI" id="CHEBI:15858"/>
        <dbReference type="ChEBI" id="CHEBI:16240"/>
        <dbReference type="ChEBI" id="CHEBI:46858"/>
        <dbReference type="ChEBI" id="CHEBI:183512"/>
    </reaction>
    <physiologicalReaction direction="left-to-right" evidence="12">
        <dbReference type="Rhea" id="RHEA:69361"/>
    </physiologicalReaction>
</comment>
<dbReference type="SMART" id="SM00013">
    <property type="entry name" value="LRRNT"/>
    <property type="match status" value="1"/>
</dbReference>
<dbReference type="SUPFAM" id="SSF52058">
    <property type="entry name" value="L domain-like"/>
    <property type="match status" value="1"/>
</dbReference>
<feature type="binding site" description="axial binding residue" evidence="14">
    <location>
        <position position="813"/>
    </location>
    <ligand>
        <name>heme b</name>
        <dbReference type="ChEBI" id="CHEBI:60344"/>
    </ligand>
    <ligandPart>
        <name>Fe</name>
        <dbReference type="ChEBI" id="CHEBI:18248"/>
    </ligandPart>
</feature>
<feature type="signal peptide" evidence="15">
    <location>
        <begin position="1"/>
        <end position="26"/>
    </location>
</feature>
<dbReference type="SMART" id="SM00408">
    <property type="entry name" value="IGc2"/>
    <property type="match status" value="3"/>
</dbReference>
<organism evidence="19">
    <name type="scientific">Soboliphyme baturini</name>
    <dbReference type="NCBI Taxonomy" id="241478"/>
    <lineage>
        <taxon>Eukaryota</taxon>
        <taxon>Metazoa</taxon>
        <taxon>Ecdysozoa</taxon>
        <taxon>Nematoda</taxon>
        <taxon>Enoplea</taxon>
        <taxon>Dorylaimia</taxon>
        <taxon>Dioctophymatida</taxon>
        <taxon>Dioctophymatoidea</taxon>
        <taxon>Soboliphymatidae</taxon>
        <taxon>Soboliphyme</taxon>
    </lineage>
</organism>
<comment type="catalytic activity">
    <reaction evidence="13">
        <text>hypobromite + L-tyrosyl-[protein] + H(+) = 3-bromo-L-tyrosyl-[protein] + H2O</text>
        <dbReference type="Rhea" id="RHEA:69356"/>
        <dbReference type="Rhea" id="RHEA-COMP:10136"/>
        <dbReference type="Rhea" id="RHEA-COMP:17686"/>
        <dbReference type="ChEBI" id="CHEBI:15377"/>
        <dbReference type="ChEBI" id="CHEBI:15378"/>
        <dbReference type="ChEBI" id="CHEBI:29250"/>
        <dbReference type="ChEBI" id="CHEBI:46858"/>
        <dbReference type="ChEBI" id="CHEBI:183512"/>
    </reaction>
    <physiologicalReaction direction="left-to-right" evidence="13">
        <dbReference type="Rhea" id="RHEA:69357"/>
    </physiologicalReaction>
</comment>
<dbReference type="GO" id="GO:0005615">
    <property type="term" value="C:extracellular space"/>
    <property type="evidence" value="ECO:0007669"/>
    <property type="project" value="TreeGrafter"/>
</dbReference>
<evidence type="ECO:0000256" key="4">
    <source>
        <dbReference type="ARBA" id="ARBA00022729"/>
    </source>
</evidence>
<dbReference type="PROSITE" id="PS50835">
    <property type="entry name" value="IG_LIKE"/>
    <property type="match status" value="3"/>
</dbReference>
<feature type="domain" description="Ig-like" evidence="16">
    <location>
        <begin position="196"/>
        <end position="233"/>
    </location>
</feature>
<dbReference type="SMART" id="SM00369">
    <property type="entry name" value="LRR_TYP"/>
    <property type="match status" value="3"/>
</dbReference>
<evidence type="ECO:0000313" key="18">
    <source>
        <dbReference type="Proteomes" id="UP000270296"/>
    </source>
</evidence>
<proteinExistence type="inferred from homology"/>
<dbReference type="InterPro" id="IPR000372">
    <property type="entry name" value="LRRNT"/>
</dbReference>
<dbReference type="InterPro" id="IPR003599">
    <property type="entry name" value="Ig_sub"/>
</dbReference>
<dbReference type="GO" id="GO:0004601">
    <property type="term" value="F:peroxidase activity"/>
    <property type="evidence" value="ECO:0007669"/>
    <property type="project" value="UniProtKB-KW"/>
</dbReference>
<dbReference type="GO" id="GO:0006979">
    <property type="term" value="P:response to oxidative stress"/>
    <property type="evidence" value="ECO:0007669"/>
    <property type="project" value="InterPro"/>
</dbReference>
<dbReference type="InterPro" id="IPR003598">
    <property type="entry name" value="Ig_sub2"/>
</dbReference>
<comment type="catalytic activity">
    <reaction evidence="10">
        <text>L-lysyl-[collagen] + L-methionyl-[collagen] + H2O2 = [collagen]-L-lysyl-N-S-L-methionyl-[collagen] + 2 H2O + H(+)</text>
        <dbReference type="Rhea" id="RHEA:66020"/>
        <dbReference type="Rhea" id="RHEA-COMP:12751"/>
        <dbReference type="Rhea" id="RHEA-COMP:16949"/>
        <dbReference type="Rhea" id="RHEA-COMP:16951"/>
        <dbReference type="ChEBI" id="CHEBI:15377"/>
        <dbReference type="ChEBI" id="CHEBI:15378"/>
        <dbReference type="ChEBI" id="CHEBI:16044"/>
        <dbReference type="ChEBI" id="CHEBI:16240"/>
        <dbReference type="ChEBI" id="CHEBI:29969"/>
        <dbReference type="ChEBI" id="CHEBI:166867"/>
    </reaction>
    <physiologicalReaction direction="left-to-right" evidence="10">
        <dbReference type="Rhea" id="RHEA:66021"/>
    </physiologicalReaction>
</comment>
<dbReference type="PROSITE" id="PS51450">
    <property type="entry name" value="LRR"/>
    <property type="match status" value="1"/>
</dbReference>
<dbReference type="PROSITE" id="PS50292">
    <property type="entry name" value="PEROXIDASE_3"/>
    <property type="match status" value="1"/>
</dbReference>
<dbReference type="InterPro" id="IPR019791">
    <property type="entry name" value="Haem_peroxidase_animal"/>
</dbReference>
<comment type="catalytic activity">
    <reaction evidence="11">
        <text>L-lysyl-[collagen] + L-methionyl-[collagen] + hypobromite = [collagen]-L-lysyl-N-S-L-methionyl-[collagen] + bromide + H2O + H(+)</text>
        <dbReference type="Rhea" id="RHEA:66024"/>
        <dbReference type="Rhea" id="RHEA-COMP:12751"/>
        <dbReference type="Rhea" id="RHEA-COMP:16949"/>
        <dbReference type="Rhea" id="RHEA-COMP:16951"/>
        <dbReference type="ChEBI" id="CHEBI:15377"/>
        <dbReference type="ChEBI" id="CHEBI:15378"/>
        <dbReference type="ChEBI" id="CHEBI:15858"/>
        <dbReference type="ChEBI" id="CHEBI:16044"/>
        <dbReference type="ChEBI" id="CHEBI:29250"/>
        <dbReference type="ChEBI" id="CHEBI:29969"/>
        <dbReference type="ChEBI" id="CHEBI:166867"/>
    </reaction>
    <physiologicalReaction direction="left-to-right" evidence="11">
        <dbReference type="Rhea" id="RHEA:66025"/>
    </physiologicalReaction>
</comment>
<comment type="catalytic activity">
    <reaction evidence="9">
        <text>bromide + H2O2 = hypobromite + H2O</text>
        <dbReference type="Rhea" id="RHEA:66016"/>
        <dbReference type="ChEBI" id="CHEBI:15377"/>
        <dbReference type="ChEBI" id="CHEBI:15858"/>
        <dbReference type="ChEBI" id="CHEBI:16240"/>
        <dbReference type="ChEBI" id="CHEBI:29250"/>
    </reaction>
    <physiologicalReaction direction="left-to-right" evidence="9">
        <dbReference type="Rhea" id="RHEA:66017"/>
    </physiologicalReaction>
</comment>
<evidence type="ECO:0000313" key="17">
    <source>
        <dbReference type="EMBL" id="VDP10005.1"/>
    </source>
</evidence>
<dbReference type="FunFam" id="2.60.40.10:FF:000032">
    <property type="entry name" value="palladin isoform X1"/>
    <property type="match status" value="1"/>
</dbReference>
<protein>
    <submittedName>
        <fullName evidence="19">Peroxidase</fullName>
    </submittedName>
</protein>
<dbReference type="Gene3D" id="1.10.640.10">
    <property type="entry name" value="Haem peroxidase domain superfamily, animal type"/>
    <property type="match status" value="2"/>
</dbReference>
<dbReference type="OrthoDB" id="823504at2759"/>
<evidence type="ECO:0000256" key="15">
    <source>
        <dbReference type="SAM" id="SignalP"/>
    </source>
</evidence>
<keyword evidence="8" id="KW-0393">Immunoglobulin domain</keyword>
<dbReference type="InterPro" id="IPR013783">
    <property type="entry name" value="Ig-like_fold"/>
</dbReference>
<name>A0A183IS30_9BILA</name>
<dbReference type="InterPro" id="IPR003591">
    <property type="entry name" value="Leu-rich_rpt_typical-subtyp"/>
</dbReference>
<evidence type="ECO:0000256" key="9">
    <source>
        <dbReference type="ARBA" id="ARBA00047544"/>
    </source>
</evidence>
<dbReference type="InterPro" id="IPR007110">
    <property type="entry name" value="Ig-like_dom"/>
</dbReference>
<feature type="chain" id="PRO_5043140230" evidence="15">
    <location>
        <begin position="27"/>
        <end position="999"/>
    </location>
</feature>
<dbReference type="SUPFAM" id="SSF48113">
    <property type="entry name" value="Heme-dependent peroxidases"/>
    <property type="match status" value="1"/>
</dbReference>
<keyword evidence="2" id="KW-0575">Peroxidase</keyword>
<dbReference type="InterPro" id="IPR013098">
    <property type="entry name" value="Ig_I-set"/>
</dbReference>
<dbReference type="EMBL" id="UZAM01009746">
    <property type="protein sequence ID" value="VDP10005.1"/>
    <property type="molecule type" value="Genomic_DNA"/>
</dbReference>
<dbReference type="Pfam" id="PF07679">
    <property type="entry name" value="I-set"/>
    <property type="match status" value="3"/>
</dbReference>
<keyword evidence="14" id="KW-0479">Metal-binding</keyword>
<dbReference type="InterPro" id="IPR032675">
    <property type="entry name" value="LRR_dom_sf"/>
</dbReference>
<evidence type="ECO:0000256" key="10">
    <source>
        <dbReference type="ARBA" id="ARBA00047610"/>
    </source>
</evidence>
<reference evidence="19" key="1">
    <citation type="submission" date="2016-06" db="UniProtKB">
        <authorList>
            <consortium name="WormBaseParasite"/>
        </authorList>
    </citation>
    <scope>IDENTIFICATION</scope>
</reference>
<keyword evidence="4 15" id="KW-0732">Signal</keyword>
<dbReference type="InterPro" id="IPR037120">
    <property type="entry name" value="Haem_peroxidase_sf_animal"/>
</dbReference>
<dbReference type="PANTHER" id="PTHR11475:SF58">
    <property type="entry name" value="PEROXIDASIN"/>
    <property type="match status" value="1"/>
</dbReference>
<dbReference type="GO" id="GO:0046872">
    <property type="term" value="F:metal ion binding"/>
    <property type="evidence" value="ECO:0007669"/>
    <property type="project" value="UniProtKB-KW"/>
</dbReference>
<comment type="similarity">
    <text evidence="1">Belongs to the immunoglobulin superfamily. DCC family.</text>
</comment>
<accession>A0A183IS30</accession>